<reference evidence="2" key="1">
    <citation type="submission" date="2016-07" db="EMBL/GenBank/DDBJ databases">
        <authorList>
            <person name="Florea S."/>
            <person name="Webb J.S."/>
            <person name="Jaromczyk J."/>
            <person name="Schardl C.L."/>
        </authorList>
    </citation>
    <scope>NUCLEOTIDE SEQUENCE [LARGE SCALE GENOMIC DNA]</scope>
    <source>
        <strain evidence="2">MV-1</strain>
    </source>
</reference>
<sequence>MPLIELWKNNREQIEQYAIDQIVAFAGGKEPLKDGNSCAAELREYLSKIPTQTLGIHVEKCLTDSFKDSGLVLQDIVNELGRRLDYKVENGLYQGRKGAIGFDGLWKLSNGHSLVVEVKTTDAYRINLDTLANYRMGLLNRDQISTNSSILIVVGRQDTGDIEAQVRGSRHAWDIRLISADALLRLVDLKEKTDEDETLSKIQSLLVPFEYTRLDNIIDVVFATAKDVEAAVDNELQDVEDVTSTNCSTAKVSYVHQHTPQAIMTDIRNKIVKSISEREGVNFLAHKRSLFWSPDHKTRAIISLSKLYDGGNGYYWYGFHPQWKAFLESGDVGFHVLGCVGKNYALALPRELIIGVLDRLNTSEKDGALRHWHIHIEHDDNGEPSIVVHKTGERLPVSEFKLPL</sequence>
<dbReference type="RefSeq" id="WP_069958551.1">
    <property type="nucleotide sequence ID" value="NZ_MCGG01000042.1"/>
</dbReference>
<dbReference type="AlphaFoldDB" id="A0A1E5Q5X6"/>
<organism evidence="1 2">
    <name type="scientific">Magnetovibrio blakemorei</name>
    <dbReference type="NCBI Taxonomy" id="28181"/>
    <lineage>
        <taxon>Bacteria</taxon>
        <taxon>Pseudomonadati</taxon>
        <taxon>Pseudomonadota</taxon>
        <taxon>Alphaproteobacteria</taxon>
        <taxon>Rhodospirillales</taxon>
        <taxon>Magnetovibrionaceae</taxon>
        <taxon>Magnetovibrio</taxon>
    </lineage>
</organism>
<dbReference type="OrthoDB" id="5497831at2"/>
<proteinExistence type="predicted"/>
<dbReference type="EMBL" id="MCGG01000042">
    <property type="protein sequence ID" value="OEJ65970.1"/>
    <property type="molecule type" value="Genomic_DNA"/>
</dbReference>
<gene>
    <name evidence="1" type="ORF">BEN30_13310</name>
</gene>
<evidence type="ECO:0000313" key="2">
    <source>
        <dbReference type="Proteomes" id="UP000095347"/>
    </source>
</evidence>
<name>A0A1E5Q5X6_9PROT</name>
<evidence type="ECO:0000313" key="1">
    <source>
        <dbReference type="EMBL" id="OEJ65970.1"/>
    </source>
</evidence>
<comment type="caution">
    <text evidence="1">The sequence shown here is derived from an EMBL/GenBank/DDBJ whole genome shotgun (WGS) entry which is preliminary data.</text>
</comment>
<dbReference type="STRING" id="28181.BEN30_13310"/>
<accession>A0A1E5Q5X6</accession>
<dbReference type="Proteomes" id="UP000095347">
    <property type="component" value="Unassembled WGS sequence"/>
</dbReference>
<protein>
    <submittedName>
        <fullName evidence="1">Uncharacterized protein</fullName>
    </submittedName>
</protein>
<keyword evidence="2" id="KW-1185">Reference proteome</keyword>